<evidence type="ECO:0000313" key="1">
    <source>
        <dbReference type="EMBL" id="MEA5139164.1"/>
    </source>
</evidence>
<keyword evidence="2" id="KW-1185">Reference proteome</keyword>
<organism evidence="1 2">
    <name type="scientific">Arcicella rigui</name>
    <dbReference type="NCBI Taxonomy" id="797020"/>
    <lineage>
        <taxon>Bacteria</taxon>
        <taxon>Pseudomonadati</taxon>
        <taxon>Bacteroidota</taxon>
        <taxon>Cytophagia</taxon>
        <taxon>Cytophagales</taxon>
        <taxon>Flectobacillaceae</taxon>
        <taxon>Arcicella</taxon>
    </lineage>
</organism>
<protein>
    <submittedName>
        <fullName evidence="1">Uncharacterized protein</fullName>
    </submittedName>
</protein>
<dbReference type="RefSeq" id="WP_323296323.1">
    <property type="nucleotide sequence ID" value="NZ_JAYFUM010000008.1"/>
</dbReference>
<comment type="caution">
    <text evidence="1">The sequence shown here is derived from an EMBL/GenBank/DDBJ whole genome shotgun (WGS) entry which is preliminary data.</text>
</comment>
<proteinExistence type="predicted"/>
<reference evidence="1 2" key="1">
    <citation type="submission" date="2023-12" db="EMBL/GenBank/DDBJ databases">
        <title>Novel species of the genus Arcicella isolated from rivers.</title>
        <authorList>
            <person name="Lu H."/>
        </authorList>
    </citation>
    <scope>NUCLEOTIDE SEQUENCE [LARGE SCALE GENOMIC DNA]</scope>
    <source>
        <strain evidence="1 2">KCTC 23307</strain>
    </source>
</reference>
<dbReference type="Proteomes" id="UP001302949">
    <property type="component" value="Unassembled WGS sequence"/>
</dbReference>
<dbReference type="EMBL" id="JAYFUM010000008">
    <property type="protein sequence ID" value="MEA5139164.1"/>
    <property type="molecule type" value="Genomic_DNA"/>
</dbReference>
<evidence type="ECO:0000313" key="2">
    <source>
        <dbReference type="Proteomes" id="UP001302949"/>
    </source>
</evidence>
<name>A0ABU5Q9T7_9BACT</name>
<gene>
    <name evidence="1" type="ORF">VB248_08465</name>
</gene>
<sequence length="110" mass="12218">MTLHIVALSVGGNDYLRLFSSKIKLTNVISKVENEQDSDTSDNLPELDNDDDYPTLGIVLPLQVFEKYLLANISHLHSSISLFSDYSTKILLGFSDVILQPPKVTSCFLS</sequence>
<accession>A0ABU5Q9T7</accession>